<dbReference type="Gene3D" id="1.25.40.10">
    <property type="entry name" value="Tetratricopeptide repeat domain"/>
    <property type="match status" value="1"/>
</dbReference>
<accession>A0AAE9IKH2</accession>
<reference evidence="3 5" key="1">
    <citation type="submission" date="2022-04" db="EMBL/GenBank/DDBJ databases">
        <title>Chromosome-level reference genomes for two strains of Caenorhabditis briggsae: an improved platform for comparative genomics.</title>
        <authorList>
            <person name="Stevens L."/>
            <person name="Andersen E."/>
        </authorList>
    </citation>
    <scope>NUCLEOTIDE SEQUENCE [LARGE SCALE GENOMIC DNA]</scope>
    <source>
        <strain evidence="3">VX34</strain>
        <tissue evidence="3">Whole-organism</tissue>
    </source>
</reference>
<dbReference type="Proteomes" id="UP000827892">
    <property type="component" value="Chromosome IV"/>
</dbReference>
<dbReference type="EMBL" id="CP092623">
    <property type="protein sequence ID" value="UMM31305.1"/>
    <property type="molecule type" value="Genomic_DNA"/>
</dbReference>
<gene>
    <name evidence="2" type="ORF">L3Y34_005753</name>
    <name evidence="3" type="ORF">L5515_012837</name>
</gene>
<sequence>MPRASAPQTSSRKSRCSATKPMAMLKRPVPIWEHLRILCEHGYAEDTILLYEITNQGQNGSRLALARTEADGNIYKCICEFYDKTKRYAQAGAILKTFIASFDMSIAFTPGELREPESFEEYNQLEHQDNVWFSYACVLQKTNKFSEAYAALNKICGPYLEKKNQEMPRLLRQLKKEEVGDCVPPEPWSSELPDENSSRICSSSLGPVMSLLRKNKADEFLLVRYVSQFIGTERRDVFHWLKSVEAVGKNKIYEAIAHLRKMSHQNARVLTEMARLNYLIGKKDEARRLLSRAHYRDPLWIDGMELLAFLLIGEYFRDFNQNQVALEELASMLTREWPHRIETAIVNGFVAHQVDLDLASAFANRAMSCAVAGTEPYVYAVYLKTYVRRAFLAKMKGPEAETHKRETREFLEQSVEAMQNNSDLGLLYVDTLLQEENGHREAKIFATKFLHANRTNVNAKLLKVHVLVNGINRNPEASHPKASQEMYYLLQEVINEHPHVLSAYCYLITEYSRLKDDARCKEVFERLTASRQLMPPTKTHKYHILQADFLLKSRIVIPAYEHLMAAMATGAIVDPNLMSSYEAEFASSKALTHDYKNLAFLDPILPERPPSTNSERGTVSPALQEVMNDHENEQDSSEGEEDEEEEEQDDMDDM</sequence>
<feature type="compositionally biased region" description="Acidic residues" evidence="1">
    <location>
        <begin position="634"/>
        <end position="654"/>
    </location>
</feature>
<evidence type="ECO:0000313" key="3">
    <source>
        <dbReference type="EMBL" id="UMM31305.1"/>
    </source>
</evidence>
<dbReference type="EMBL" id="CP090894">
    <property type="protein sequence ID" value="ULT98146.1"/>
    <property type="molecule type" value="Genomic_DNA"/>
</dbReference>
<dbReference type="AlphaFoldDB" id="A0AAE9IKH2"/>
<evidence type="ECO:0000313" key="5">
    <source>
        <dbReference type="Proteomes" id="UP000829354"/>
    </source>
</evidence>
<reference evidence="2 4" key="2">
    <citation type="submission" date="2022-05" db="EMBL/GenBank/DDBJ databases">
        <title>Chromosome-level reference genomes for two strains of Caenorhabditis briggsae: an improved platform for comparative genomics.</title>
        <authorList>
            <person name="Stevens L."/>
            <person name="Andersen E.C."/>
        </authorList>
    </citation>
    <scope>NUCLEOTIDE SEQUENCE [LARGE SCALE GENOMIC DNA]</scope>
    <source>
        <strain evidence="2">QX1410_ONT</strain>
        <tissue evidence="2">Whole-organism</tissue>
    </source>
</reference>
<protein>
    <submittedName>
        <fullName evidence="2">Uncharacterized protein</fullName>
    </submittedName>
</protein>
<dbReference type="Proteomes" id="UP000829354">
    <property type="component" value="Chromosome IV"/>
</dbReference>
<feature type="region of interest" description="Disordered" evidence="1">
    <location>
        <begin position="606"/>
        <end position="654"/>
    </location>
</feature>
<dbReference type="SUPFAM" id="SSF48452">
    <property type="entry name" value="TPR-like"/>
    <property type="match status" value="1"/>
</dbReference>
<proteinExistence type="predicted"/>
<organism evidence="2 4">
    <name type="scientific">Caenorhabditis briggsae</name>
    <dbReference type="NCBI Taxonomy" id="6238"/>
    <lineage>
        <taxon>Eukaryota</taxon>
        <taxon>Metazoa</taxon>
        <taxon>Ecdysozoa</taxon>
        <taxon>Nematoda</taxon>
        <taxon>Chromadorea</taxon>
        <taxon>Rhabditida</taxon>
        <taxon>Rhabditina</taxon>
        <taxon>Rhabditomorpha</taxon>
        <taxon>Rhabditoidea</taxon>
        <taxon>Rhabditidae</taxon>
        <taxon>Peloderinae</taxon>
        <taxon>Caenorhabditis</taxon>
    </lineage>
</organism>
<evidence type="ECO:0000313" key="2">
    <source>
        <dbReference type="EMBL" id="ULT98146.1"/>
    </source>
</evidence>
<evidence type="ECO:0000256" key="1">
    <source>
        <dbReference type="SAM" id="MobiDB-lite"/>
    </source>
</evidence>
<evidence type="ECO:0000313" key="4">
    <source>
        <dbReference type="Proteomes" id="UP000827892"/>
    </source>
</evidence>
<name>A0AAE9IKH2_CAEBR</name>
<dbReference type="InterPro" id="IPR011990">
    <property type="entry name" value="TPR-like_helical_dom_sf"/>
</dbReference>
<keyword evidence="5" id="KW-1185">Reference proteome</keyword>